<protein>
    <submittedName>
        <fullName evidence="1">Uncharacterized protein</fullName>
    </submittedName>
</protein>
<proteinExistence type="predicted"/>
<dbReference type="AlphaFoldDB" id="X1PRP6"/>
<reference evidence="1" key="1">
    <citation type="journal article" date="2014" name="Front. Microbiol.">
        <title>High frequency of phylogenetically diverse reductive dehalogenase-homologous genes in deep subseafloor sedimentary metagenomes.</title>
        <authorList>
            <person name="Kawai M."/>
            <person name="Futagami T."/>
            <person name="Toyoda A."/>
            <person name="Takaki Y."/>
            <person name="Nishi S."/>
            <person name="Hori S."/>
            <person name="Arai W."/>
            <person name="Tsubouchi T."/>
            <person name="Morono Y."/>
            <person name="Uchiyama I."/>
            <person name="Ito T."/>
            <person name="Fujiyama A."/>
            <person name="Inagaki F."/>
            <person name="Takami H."/>
        </authorList>
    </citation>
    <scope>NUCLEOTIDE SEQUENCE</scope>
    <source>
        <strain evidence="1">Expedition CK06-06</strain>
    </source>
</reference>
<comment type="caution">
    <text evidence="1">The sequence shown here is derived from an EMBL/GenBank/DDBJ whole genome shotgun (WGS) entry which is preliminary data.</text>
</comment>
<accession>X1PRP6</accession>
<sequence>MYAKGKALNSYQLLMVHQIPRVGFSMNPITR</sequence>
<feature type="non-terminal residue" evidence="1">
    <location>
        <position position="31"/>
    </location>
</feature>
<name>X1PRP6_9ZZZZ</name>
<gene>
    <name evidence="1" type="ORF">S06H3_41438</name>
</gene>
<organism evidence="1">
    <name type="scientific">marine sediment metagenome</name>
    <dbReference type="NCBI Taxonomy" id="412755"/>
    <lineage>
        <taxon>unclassified sequences</taxon>
        <taxon>metagenomes</taxon>
        <taxon>ecological metagenomes</taxon>
    </lineage>
</organism>
<dbReference type="EMBL" id="BARV01025537">
    <property type="protein sequence ID" value="GAI45176.1"/>
    <property type="molecule type" value="Genomic_DNA"/>
</dbReference>
<evidence type="ECO:0000313" key="1">
    <source>
        <dbReference type="EMBL" id="GAI45176.1"/>
    </source>
</evidence>